<reference evidence="2" key="1">
    <citation type="submission" date="2018-05" db="EMBL/GenBank/DDBJ databases">
        <authorList>
            <person name="Lanie J.A."/>
            <person name="Ng W.-L."/>
            <person name="Kazmierczak K.M."/>
            <person name="Andrzejewski T.M."/>
            <person name="Davidsen T.M."/>
            <person name="Wayne K.J."/>
            <person name="Tettelin H."/>
            <person name="Glass J.I."/>
            <person name="Rusch D."/>
            <person name="Podicherti R."/>
            <person name="Tsui H.-C.T."/>
            <person name="Winkler M.E."/>
        </authorList>
    </citation>
    <scope>NUCLEOTIDE SEQUENCE</scope>
</reference>
<feature type="non-terminal residue" evidence="2">
    <location>
        <position position="58"/>
    </location>
</feature>
<feature type="region of interest" description="Disordered" evidence="1">
    <location>
        <begin position="27"/>
        <end position="58"/>
    </location>
</feature>
<dbReference type="AlphaFoldDB" id="A0A382S4L0"/>
<evidence type="ECO:0000256" key="1">
    <source>
        <dbReference type="SAM" id="MobiDB-lite"/>
    </source>
</evidence>
<proteinExistence type="predicted"/>
<name>A0A382S4L0_9ZZZZ</name>
<accession>A0A382S4L0</accession>
<sequence>GDCYPNWKRKSGSDQTLRRRRLYRCRQPFAEENANSTDDGPNQDQEPRGDSEDDADVL</sequence>
<feature type="non-terminal residue" evidence="2">
    <location>
        <position position="1"/>
    </location>
</feature>
<protein>
    <submittedName>
        <fullName evidence="2">Uncharacterized protein</fullName>
    </submittedName>
</protein>
<feature type="compositionally biased region" description="Polar residues" evidence="1">
    <location>
        <begin position="33"/>
        <end position="44"/>
    </location>
</feature>
<organism evidence="2">
    <name type="scientific">marine metagenome</name>
    <dbReference type="NCBI Taxonomy" id="408172"/>
    <lineage>
        <taxon>unclassified sequences</taxon>
        <taxon>metagenomes</taxon>
        <taxon>ecological metagenomes</taxon>
    </lineage>
</organism>
<gene>
    <name evidence="2" type="ORF">METZ01_LOCUS357703</name>
</gene>
<dbReference type="EMBL" id="UINC01126395">
    <property type="protein sequence ID" value="SVD04849.1"/>
    <property type="molecule type" value="Genomic_DNA"/>
</dbReference>
<feature type="region of interest" description="Disordered" evidence="1">
    <location>
        <begin position="1"/>
        <end position="20"/>
    </location>
</feature>
<evidence type="ECO:0000313" key="2">
    <source>
        <dbReference type="EMBL" id="SVD04849.1"/>
    </source>
</evidence>